<feature type="compositionally biased region" description="Acidic residues" evidence="1">
    <location>
        <begin position="164"/>
        <end position="178"/>
    </location>
</feature>
<dbReference type="EMBL" id="GDIP01231028">
    <property type="protein sequence ID" value="JAI92373.1"/>
    <property type="molecule type" value="Transcribed_RNA"/>
</dbReference>
<feature type="compositionally biased region" description="Polar residues" evidence="1">
    <location>
        <begin position="1"/>
        <end position="10"/>
    </location>
</feature>
<feature type="compositionally biased region" description="Low complexity" evidence="1">
    <location>
        <begin position="612"/>
        <end position="622"/>
    </location>
</feature>
<feature type="compositionally biased region" description="Basic and acidic residues" evidence="1">
    <location>
        <begin position="361"/>
        <end position="373"/>
    </location>
</feature>
<feature type="compositionally biased region" description="Basic and acidic residues" evidence="1">
    <location>
        <begin position="571"/>
        <end position="585"/>
    </location>
</feature>
<feature type="compositionally biased region" description="Low complexity" evidence="1">
    <location>
        <begin position="312"/>
        <end position="350"/>
    </location>
</feature>
<dbReference type="AlphaFoldDB" id="A0A0P4YBB5"/>
<proteinExistence type="predicted"/>
<reference evidence="2" key="1">
    <citation type="submission" date="2015-10" db="EMBL/GenBank/DDBJ databases">
        <title>Daphnia magna gene sets from two clonal populations assembled and annotated with EvidentialGene.</title>
        <authorList>
            <person name="Gilbert D."/>
            <person name="Podicheti R."/>
            <person name="Orsini L."/>
            <person name="Colbourne J."/>
            <person name="Pfrender M."/>
        </authorList>
    </citation>
    <scope>NUCLEOTIDE SEQUENCE</scope>
</reference>
<feature type="compositionally biased region" description="Basic and acidic residues" evidence="1">
    <location>
        <begin position="493"/>
        <end position="515"/>
    </location>
</feature>
<reference evidence="2" key="2">
    <citation type="submission" date="2015-10" db="EMBL/GenBank/DDBJ databases">
        <authorList>
            <person name="Gilbert D.G."/>
        </authorList>
    </citation>
    <scope>NUCLEOTIDE SEQUENCE</scope>
</reference>
<feature type="region of interest" description="Disordered" evidence="1">
    <location>
        <begin position="84"/>
        <end position="178"/>
    </location>
</feature>
<feature type="compositionally biased region" description="Basic residues" evidence="1">
    <location>
        <begin position="531"/>
        <end position="543"/>
    </location>
</feature>
<feature type="compositionally biased region" description="Basic and acidic residues" evidence="1">
    <location>
        <begin position="469"/>
        <end position="485"/>
    </location>
</feature>
<evidence type="ECO:0000256" key="1">
    <source>
        <dbReference type="SAM" id="MobiDB-lite"/>
    </source>
</evidence>
<feature type="compositionally biased region" description="Basic and acidic residues" evidence="1">
    <location>
        <begin position="242"/>
        <end position="268"/>
    </location>
</feature>
<feature type="compositionally biased region" description="Pro residues" evidence="1">
    <location>
        <begin position="104"/>
        <end position="118"/>
    </location>
</feature>
<feature type="compositionally biased region" description="Low complexity" evidence="1">
    <location>
        <begin position="561"/>
        <end position="570"/>
    </location>
</feature>
<feature type="compositionally biased region" description="Basic and acidic residues" evidence="1">
    <location>
        <begin position="597"/>
        <end position="606"/>
    </location>
</feature>
<name>A0A0P4YBB5_9CRUS</name>
<sequence>MRSASQQQGEGSIMSRKNKEDDEDELEALRLAALESLRAKGLPPPVVLKGQCVSPKPNVCNNAVFQRHFGNQNLIAIIPVENSSANSSPYQNSSPHHPPLLDSKPPPIKNPTRPPLLKNPPSISSVSQNSPVEEKPKSTKFSRFEDSDSDESDDVEMSFAKSESEEEEFVIEEGDAEDLIIEVEDEIIEEEETNGVAELPMAAAPIPEDRLSVIPAAIKPSESSAAKVNISPPPSKITMADAAKELPASRDSKSYESSRKTDIGDIVRRSPQLRSSASRSPNVHPRRRSPSRQQKSPQRSQKSSPRTHRSPSRSQRSPVRIQRSPVRIQRSPPRIQRSPPRVQRSPSRAQRSPHRRSPIRSLDREKLKHRDSSKTGSGSDRSSTDDKKSERTRTTAPVETVRSSEQRRTGDRSRSPVNDRKPLLKRSPSRSVAGDRDARKLLTTSLTETDRDRLESRKRKFEMANDQESSVKKEGKIRLRTESSRRASPVQTTRREEKPKKVETIDKVQVKRDEPISLAQDKNDDDNVERKSKKSKRASKKSKEKSQNGKTRSISDGDNVSMKLSSTKSSDTSDAHLDLRAELQRRRGHRYEEDEEPRSRTPDTRRILVLNSPPSSTAVVAPSKPPTEPTGVLSKHQRLVSEGQSKPGTSVDSLPASKRNSGVKLKRTLLATPIEIDQGPETDPLEDRIRQIRAQNELIRKRQREIEADKLQYA</sequence>
<feature type="compositionally biased region" description="Basic and acidic residues" evidence="1">
    <location>
        <begin position="382"/>
        <end position="393"/>
    </location>
</feature>
<evidence type="ECO:0000313" key="2">
    <source>
        <dbReference type="EMBL" id="JAI92373.1"/>
    </source>
</evidence>
<feature type="compositionally biased region" description="Low complexity" evidence="1">
    <location>
        <begin position="84"/>
        <end position="94"/>
    </location>
</feature>
<dbReference type="OrthoDB" id="6372654at2759"/>
<feature type="compositionally biased region" description="Polar residues" evidence="1">
    <location>
        <begin position="121"/>
        <end position="131"/>
    </location>
</feature>
<feature type="compositionally biased region" description="Acidic residues" evidence="1">
    <location>
        <begin position="147"/>
        <end position="156"/>
    </location>
</feature>
<organism evidence="2">
    <name type="scientific">Daphnia magna</name>
    <dbReference type="NCBI Taxonomy" id="35525"/>
    <lineage>
        <taxon>Eukaryota</taxon>
        <taxon>Metazoa</taxon>
        <taxon>Ecdysozoa</taxon>
        <taxon>Arthropoda</taxon>
        <taxon>Crustacea</taxon>
        <taxon>Branchiopoda</taxon>
        <taxon>Diplostraca</taxon>
        <taxon>Cladocera</taxon>
        <taxon>Anomopoda</taxon>
        <taxon>Daphniidae</taxon>
        <taxon>Daphnia</taxon>
    </lineage>
</organism>
<feature type="compositionally biased region" description="Basic and acidic residues" evidence="1">
    <location>
        <begin position="132"/>
        <end position="146"/>
    </location>
</feature>
<feature type="region of interest" description="Disordered" evidence="1">
    <location>
        <begin position="219"/>
        <end position="659"/>
    </location>
</feature>
<feature type="compositionally biased region" description="Polar residues" evidence="1">
    <location>
        <begin position="642"/>
        <end position="652"/>
    </location>
</feature>
<accession>A0A0P4YBB5</accession>
<feature type="compositionally biased region" description="Polar residues" evidence="1">
    <location>
        <begin position="548"/>
        <end position="558"/>
    </location>
</feature>
<feature type="compositionally biased region" description="Low complexity" evidence="1">
    <location>
        <begin position="291"/>
        <end position="304"/>
    </location>
</feature>
<feature type="region of interest" description="Disordered" evidence="1">
    <location>
        <begin position="1"/>
        <end position="25"/>
    </location>
</feature>
<feature type="compositionally biased region" description="Polar residues" evidence="1">
    <location>
        <begin position="272"/>
        <end position="281"/>
    </location>
</feature>
<feature type="compositionally biased region" description="Basic and acidic residues" evidence="1">
    <location>
        <begin position="402"/>
        <end position="422"/>
    </location>
</feature>
<protein>
    <submittedName>
        <fullName evidence="2">Uncharacterized protein</fullName>
    </submittedName>
</protein>